<dbReference type="EMBL" id="JAULSV010000003">
    <property type="protein sequence ID" value="KAK0649394.1"/>
    <property type="molecule type" value="Genomic_DNA"/>
</dbReference>
<evidence type="ECO:0000256" key="1">
    <source>
        <dbReference type="SAM" id="MobiDB-lite"/>
    </source>
</evidence>
<accession>A0AA39YB57</accession>
<gene>
    <name evidence="2" type="ORF">B0T16DRAFT_130224</name>
</gene>
<organism evidence="2 3">
    <name type="scientific">Cercophora newfieldiana</name>
    <dbReference type="NCBI Taxonomy" id="92897"/>
    <lineage>
        <taxon>Eukaryota</taxon>
        <taxon>Fungi</taxon>
        <taxon>Dikarya</taxon>
        <taxon>Ascomycota</taxon>
        <taxon>Pezizomycotina</taxon>
        <taxon>Sordariomycetes</taxon>
        <taxon>Sordariomycetidae</taxon>
        <taxon>Sordariales</taxon>
        <taxon>Lasiosphaeriaceae</taxon>
        <taxon>Cercophora</taxon>
    </lineage>
</organism>
<comment type="caution">
    <text evidence="2">The sequence shown here is derived from an EMBL/GenBank/DDBJ whole genome shotgun (WGS) entry which is preliminary data.</text>
</comment>
<protein>
    <submittedName>
        <fullName evidence="2">Uncharacterized protein</fullName>
    </submittedName>
</protein>
<evidence type="ECO:0000313" key="3">
    <source>
        <dbReference type="Proteomes" id="UP001174936"/>
    </source>
</evidence>
<name>A0AA39YB57_9PEZI</name>
<sequence>MLRARASNVWGVPSGRLPPVRARQKTRKRSPNPLTTTYNPPRVRWVRFDPTPSALDLAANFKRLTLPSAKQPKPKSKRIPNPPNNEAVAIVHEEGGQEPQADSLEPYESITGDIQSATVEGLKPRYRRRRARYLRRRRQLQKAPSPHPPSPTRALRDYLAAINGFPRNPRVLSRYLSKTSDRLPVLTATALLKQRLAQGNMAPYELELMDHVVDDEKWAPRMRKREIRGISEDDINHWAWILSAETADLAIQRCISDPRLKPPFVLCLLVGGERTIKDPEGFCSFLRYIRKHYIAVPREPDGLSGFDLTWNHFRRLLGHIVDQCLSSWPALLPSVARLAASFIEGLPQQMMSSSALHRHATQFRAFNTCLQLLGSPADVYPLKGMINNWQAQKILLDMASRLQLSITREGYRSVRRVLVALPKSTAERDITERAAVTWPPFRQDFDGRDEQRRPEDSLSFAAKVGVLKREAGYPDDHFDRTVDTLAGSVMGRAPTIQSRFLVPPPWQGKRASQNIDMEWAAKVKTTRNAREAWQMFSSTPLPGVKPSAEVYAAMFEKLFAVKEPLWSRILPGEANSTFPVYDRNLSALEIARITPPTPEELYRMMIFSGVKPTGELLIVLLRHASSKEVALQYLADSPYRDHVQLLQGTTFKSPDCVDLLPALPVRVFYAWIFMLCNTQTKPRRRARYHFASNQVKEAMRLATEYQLWATGLEIIDKAPWYIIMEYLAGRGNLYSEEGAKYNTLVTLNLFMFHWQRTADLKGIDSKLFELLCVVLRKALRLSTWQSTSGEIALRVMPVDRNGRVTRLLLDGFLKLRATFRILTRPIQGLDESEGASEPIVYPYRITSKHLGLYMRVLGTIGDGKEMVRLMRWILEAWDCNYVLEDARQPGELAHDDMVRTFRYFSRMGMHLIEPTVMQDLEEELAKFKWEKNCTWVSPIDQHDAHDDEVDLDLGAGDCWQHVKEMIYEREGEDTQERQLDEAKSGELAEG</sequence>
<reference evidence="2" key="1">
    <citation type="submission" date="2023-06" db="EMBL/GenBank/DDBJ databases">
        <title>Genome-scale phylogeny and comparative genomics of the fungal order Sordariales.</title>
        <authorList>
            <consortium name="Lawrence Berkeley National Laboratory"/>
            <person name="Hensen N."/>
            <person name="Bonometti L."/>
            <person name="Westerberg I."/>
            <person name="Brannstrom I.O."/>
            <person name="Guillou S."/>
            <person name="Cros-Aarteil S."/>
            <person name="Calhoun S."/>
            <person name="Haridas S."/>
            <person name="Kuo A."/>
            <person name="Mondo S."/>
            <person name="Pangilinan J."/>
            <person name="Riley R."/>
            <person name="Labutti K."/>
            <person name="Andreopoulos B."/>
            <person name="Lipzen A."/>
            <person name="Chen C."/>
            <person name="Yanf M."/>
            <person name="Daum C."/>
            <person name="Ng V."/>
            <person name="Clum A."/>
            <person name="Steindorff A."/>
            <person name="Ohm R."/>
            <person name="Martin F."/>
            <person name="Silar P."/>
            <person name="Natvig D."/>
            <person name="Lalanne C."/>
            <person name="Gautier V."/>
            <person name="Ament-Velasquez S.L."/>
            <person name="Kruys A."/>
            <person name="Hutchinson M.I."/>
            <person name="Powell A.J."/>
            <person name="Barry K."/>
            <person name="Miller A.N."/>
            <person name="Grigoriev I.V."/>
            <person name="Debuchy R."/>
            <person name="Gladieux P."/>
            <person name="Thoren M.H."/>
            <person name="Johannesson H."/>
        </authorList>
    </citation>
    <scope>NUCLEOTIDE SEQUENCE</scope>
    <source>
        <strain evidence="2">SMH2532-1</strain>
    </source>
</reference>
<dbReference type="AlphaFoldDB" id="A0AA39YB57"/>
<proteinExistence type="predicted"/>
<evidence type="ECO:0000313" key="2">
    <source>
        <dbReference type="EMBL" id="KAK0649394.1"/>
    </source>
</evidence>
<feature type="region of interest" description="Disordered" evidence="1">
    <location>
        <begin position="970"/>
        <end position="990"/>
    </location>
</feature>
<feature type="region of interest" description="Disordered" evidence="1">
    <location>
        <begin position="1"/>
        <end position="38"/>
    </location>
</feature>
<dbReference type="Proteomes" id="UP001174936">
    <property type="component" value="Unassembled WGS sequence"/>
</dbReference>
<keyword evidence="3" id="KW-1185">Reference proteome</keyword>